<name>A0A128ERG6_9GAMM</name>
<evidence type="ECO:0000313" key="3">
    <source>
        <dbReference type="Proteomes" id="UP000071641"/>
    </source>
</evidence>
<accession>A0A128ERG6</accession>
<reference evidence="3" key="1">
    <citation type="submission" date="2016-02" db="EMBL/GenBank/DDBJ databases">
        <authorList>
            <person name="Rodrigo-Torres Lidia"/>
            <person name="Arahal R.David."/>
        </authorList>
    </citation>
    <scope>NUCLEOTIDE SEQUENCE [LARGE SCALE GENOMIC DNA]</scope>
    <source>
        <strain evidence="3">CECT 9029</strain>
    </source>
</reference>
<dbReference type="EMBL" id="FIZX01000001">
    <property type="protein sequence ID" value="CZF77152.1"/>
    <property type="molecule type" value="Genomic_DNA"/>
</dbReference>
<dbReference type="Proteomes" id="UP000071641">
    <property type="component" value="Unassembled WGS sequence"/>
</dbReference>
<protein>
    <recommendedName>
        <fullName evidence="4">Lipoprotein</fullName>
    </recommendedName>
</protein>
<dbReference type="RefSeq" id="WP_062660534.1">
    <property type="nucleotide sequence ID" value="NZ_FIZX01000001.1"/>
</dbReference>
<keyword evidence="1" id="KW-0732">Signal</keyword>
<sequence length="351" mass="38790">MSRILISLTMLLALIPFAGCTDDSVPRAKFGNAGSTDGPYGIKQMVVSDTSGGFSDFSYGSVSSYPGAYATISGLGIPTHVKGYWSKDPESTTDSPIYYRIDSVIDSKLALSKIKTLKNAYKNFEHSGASVQVVVDNAHLKILYTFNCFNSSDDCSKKEGSDPNGWIVRSPKDITDVVVLFSGNGETSLKPFPKSPYDSRIIRAVNVGETVVSEATLQDIDLANHEVNDQIVLPATYSVIWRKKLNPDAEYSQWQFDNYKLTGNLSALDTMEESIQAYRNAMNGYVKTSTFDIFAENENLYITYSAACLTDTPGERCKVAEDPQNRWRYFDELGRYAVVLFEGKGDQVPSE</sequence>
<gene>
    <name evidence="2" type="ORF">GCE9029_00040</name>
</gene>
<organism evidence="2 3">
    <name type="scientific">Grimontia celer</name>
    <dbReference type="NCBI Taxonomy" id="1796497"/>
    <lineage>
        <taxon>Bacteria</taxon>
        <taxon>Pseudomonadati</taxon>
        <taxon>Pseudomonadota</taxon>
        <taxon>Gammaproteobacteria</taxon>
        <taxon>Vibrionales</taxon>
        <taxon>Vibrionaceae</taxon>
        <taxon>Grimontia</taxon>
    </lineage>
</organism>
<feature type="chain" id="PRO_5007281584" description="Lipoprotein" evidence="1">
    <location>
        <begin position="19"/>
        <end position="351"/>
    </location>
</feature>
<dbReference type="OrthoDB" id="5826706at2"/>
<evidence type="ECO:0000313" key="2">
    <source>
        <dbReference type="EMBL" id="CZF77152.1"/>
    </source>
</evidence>
<dbReference type="STRING" id="1796497.GCE9029_00040"/>
<feature type="signal peptide" evidence="1">
    <location>
        <begin position="1"/>
        <end position="18"/>
    </location>
</feature>
<evidence type="ECO:0000256" key="1">
    <source>
        <dbReference type="SAM" id="SignalP"/>
    </source>
</evidence>
<evidence type="ECO:0008006" key="4">
    <source>
        <dbReference type="Google" id="ProtNLM"/>
    </source>
</evidence>
<proteinExistence type="predicted"/>
<dbReference type="AlphaFoldDB" id="A0A128ERG6"/>
<keyword evidence="3" id="KW-1185">Reference proteome</keyword>